<dbReference type="OrthoDB" id="5877230at2"/>
<evidence type="ECO:0000313" key="1">
    <source>
        <dbReference type="EMBL" id="SUX24885.1"/>
    </source>
</evidence>
<evidence type="ECO:0000313" key="2">
    <source>
        <dbReference type="Proteomes" id="UP000254572"/>
    </source>
</evidence>
<keyword evidence="2" id="KW-1185">Reference proteome</keyword>
<proteinExistence type="predicted"/>
<protein>
    <submittedName>
        <fullName evidence="1">Uncharacterized protein</fullName>
    </submittedName>
</protein>
<dbReference type="AlphaFoldDB" id="A0A381ED14"/>
<name>A0A381ED14_9GAMM</name>
<dbReference type="Proteomes" id="UP000254572">
    <property type="component" value="Unassembled WGS sequence"/>
</dbReference>
<accession>A0A381ED14</accession>
<dbReference type="CDD" id="cd01983">
    <property type="entry name" value="SIMIBI"/>
    <property type="match status" value="1"/>
</dbReference>
<sequence length="228" mass="26062">MRIAVLNYSGNVGKTTLSRDLLKYRMPDHQIITVESVNSDGKETLVIRGDKGDDIYTEMLLNENIILDIGSSNLESFIHSTEKESEIIESIDLFVIPVTGEKKQQADSIKTMQDILIMGVQPEQIRIVFNQVNDNIDPKEVFEQVILAARKLNIPVNTENLIFRHDLYTNGQSLEDMISTTDYKAKMQEAKAAGEQEKAREYAMKHVRQRKLASLDQRLTEIFERIMS</sequence>
<reference evidence="1 2" key="1">
    <citation type="submission" date="2018-06" db="EMBL/GenBank/DDBJ databases">
        <authorList>
            <consortium name="Pathogen Informatics"/>
            <person name="Doyle S."/>
        </authorList>
    </citation>
    <scope>NUCLEOTIDE SEQUENCE [LARGE SCALE GENOMIC DNA]</scope>
    <source>
        <strain evidence="1 2">NCTC13294</strain>
    </source>
</reference>
<dbReference type="RefSeq" id="WP_115612272.1">
    <property type="nucleotide sequence ID" value="NZ_JBHLZC010000001.1"/>
</dbReference>
<dbReference type="EMBL" id="UFUW01000001">
    <property type="protein sequence ID" value="SUX24885.1"/>
    <property type="molecule type" value="Genomic_DNA"/>
</dbReference>
<organism evidence="1 2">
    <name type="scientific">Cardiobacterium valvarum</name>
    <dbReference type="NCBI Taxonomy" id="194702"/>
    <lineage>
        <taxon>Bacteria</taxon>
        <taxon>Pseudomonadati</taxon>
        <taxon>Pseudomonadota</taxon>
        <taxon>Gammaproteobacteria</taxon>
        <taxon>Cardiobacteriales</taxon>
        <taxon>Cardiobacteriaceae</taxon>
        <taxon>Cardiobacterium</taxon>
    </lineage>
</organism>
<gene>
    <name evidence="1" type="ORF">NCTC13294_02132</name>
</gene>